<evidence type="ECO:0000313" key="4">
    <source>
        <dbReference type="EMBL" id="QIS13504.1"/>
    </source>
</evidence>
<name>A0A6G9YJY3_9NOCA</name>
<evidence type="ECO:0000313" key="5">
    <source>
        <dbReference type="Proteomes" id="UP000503540"/>
    </source>
</evidence>
<evidence type="ECO:0000256" key="1">
    <source>
        <dbReference type="SAM" id="MobiDB-lite"/>
    </source>
</evidence>
<gene>
    <name evidence="4" type="ORF">F5544_28255</name>
</gene>
<keyword evidence="2" id="KW-1133">Transmembrane helix</keyword>
<proteinExistence type="predicted"/>
<feature type="region of interest" description="Disordered" evidence="1">
    <location>
        <begin position="1"/>
        <end position="41"/>
    </location>
</feature>
<protein>
    <recommendedName>
        <fullName evidence="3">DUF8176 domain-containing protein</fullName>
    </recommendedName>
</protein>
<keyword evidence="2" id="KW-0472">Membrane</keyword>
<evidence type="ECO:0000259" key="3">
    <source>
        <dbReference type="Pfam" id="PF26527"/>
    </source>
</evidence>
<dbReference type="Proteomes" id="UP000503540">
    <property type="component" value="Chromosome"/>
</dbReference>
<feature type="transmembrane region" description="Helical" evidence="2">
    <location>
        <begin position="138"/>
        <end position="160"/>
    </location>
</feature>
<accession>A0A6G9YJY3</accession>
<dbReference type="AlphaFoldDB" id="A0A6G9YJY3"/>
<dbReference type="EMBL" id="CP046172">
    <property type="protein sequence ID" value="QIS13504.1"/>
    <property type="molecule type" value="Genomic_DNA"/>
</dbReference>
<feature type="compositionally biased region" description="Pro residues" evidence="1">
    <location>
        <begin position="17"/>
        <end position="26"/>
    </location>
</feature>
<dbReference type="InterPro" id="IPR058489">
    <property type="entry name" value="DUF8176"/>
</dbReference>
<feature type="region of interest" description="Disordered" evidence="1">
    <location>
        <begin position="81"/>
        <end position="129"/>
    </location>
</feature>
<keyword evidence="5" id="KW-1185">Reference proteome</keyword>
<keyword evidence="2" id="KW-0812">Transmembrane</keyword>
<evidence type="ECO:0000256" key="2">
    <source>
        <dbReference type="SAM" id="Phobius"/>
    </source>
</evidence>
<dbReference type="RefSeq" id="WP_167476036.1">
    <property type="nucleotide sequence ID" value="NZ_CP046172.1"/>
</dbReference>
<sequence>MLKSYKELSNRWYTPLEPEPAAPMGPHPTEATTAAPVDRGGPARFPNYIREDDAAHAEVPTDLPARRAEFTGGWSDWIGHAPGPDDDYAAPRGGGVVRFPWPDDDDDDPVAADPLPSGPTRALRQEARSRPGARRLRVLVVLIVTLVLFAAAAAGVVFLLTSGKPRATGIAPATMQFAAGSAPADLAPGALPGSCPTERSDGVVRSAEAGGTDSGPDAILAFQYAYYVTRSGAKAREVVAPGASVSPAEVIQRGIDTYPAGTTHCVRIMTVSDNKYSVEVTVYRPGGEPTTYNRQIVTTGVIGGRTLITGIAAG</sequence>
<organism evidence="4 5">
    <name type="scientific">Nocardia arthritidis</name>
    <dbReference type="NCBI Taxonomy" id="228602"/>
    <lineage>
        <taxon>Bacteria</taxon>
        <taxon>Bacillati</taxon>
        <taxon>Actinomycetota</taxon>
        <taxon>Actinomycetes</taxon>
        <taxon>Mycobacteriales</taxon>
        <taxon>Nocardiaceae</taxon>
        <taxon>Nocardia</taxon>
    </lineage>
</organism>
<reference evidence="4 5" key="1">
    <citation type="journal article" date="2019" name="ACS Chem. Biol.">
        <title>Identification and Mobilization of a Cryptic Antibiotic Biosynthesis Gene Locus from a Human-Pathogenic Nocardia Isolate.</title>
        <authorList>
            <person name="Herisse M."/>
            <person name="Ishida K."/>
            <person name="Porter J.L."/>
            <person name="Howden B."/>
            <person name="Hertweck C."/>
            <person name="Stinear T.P."/>
            <person name="Pidot S.J."/>
        </authorList>
    </citation>
    <scope>NUCLEOTIDE SEQUENCE [LARGE SCALE GENOMIC DNA]</scope>
    <source>
        <strain evidence="4 5">AUSMDU00012717</strain>
    </source>
</reference>
<feature type="domain" description="DUF8176" evidence="3">
    <location>
        <begin position="194"/>
        <end position="312"/>
    </location>
</feature>
<dbReference type="KEGG" id="nah:F5544_28255"/>
<dbReference type="Pfam" id="PF26527">
    <property type="entry name" value="DUF8176"/>
    <property type="match status" value="1"/>
</dbReference>